<dbReference type="RefSeq" id="WP_062410249.1">
    <property type="nucleotide sequence ID" value="NZ_BJCS01000013.1"/>
</dbReference>
<reference evidence="1 2" key="2">
    <citation type="journal article" date="2016" name="Genome Announc.">
        <title>Complete Genome Sequences of Two Interactive Moderate Thermophiles, Paenibacillus napthalenovorans 32O-Y and Paenibacillus sp. 32O-W.</title>
        <authorList>
            <person name="Butler R.R.III."/>
            <person name="Wang J."/>
            <person name="Stark B.C."/>
            <person name="Pombert J.F."/>
        </authorList>
    </citation>
    <scope>NUCLEOTIDE SEQUENCE [LARGE SCALE GENOMIC DNA]</scope>
    <source>
        <strain evidence="1 2">32O-Y</strain>
    </source>
</reference>
<name>A0A0U2W807_9BACL</name>
<dbReference type="Gene3D" id="2.30.130.110">
    <property type="match status" value="1"/>
</dbReference>
<dbReference type="Pfam" id="PF08666">
    <property type="entry name" value="SAF"/>
    <property type="match status" value="1"/>
</dbReference>
<dbReference type="InterPro" id="IPR013974">
    <property type="entry name" value="SAF"/>
</dbReference>
<dbReference type="KEGG" id="pnp:IJ22_43740"/>
<dbReference type="PATRIC" id="fig|162209.4.peg.4618"/>
<proteinExistence type="predicted"/>
<reference evidence="2" key="1">
    <citation type="submission" date="2015-12" db="EMBL/GenBank/DDBJ databases">
        <title>Complete genome sequences of two moderately thermophilic Paenibacillus species.</title>
        <authorList>
            <person name="Butler R.III."/>
            <person name="Wang J."/>
            <person name="Stark B.C."/>
            <person name="Pombert J.-F."/>
        </authorList>
    </citation>
    <scope>NUCLEOTIDE SEQUENCE [LARGE SCALE GENOMIC DNA]</scope>
    <source>
        <strain evidence="2">32O-Y</strain>
    </source>
</reference>
<dbReference type="Proteomes" id="UP000061660">
    <property type="component" value="Chromosome"/>
</dbReference>
<dbReference type="InterPro" id="IPR052172">
    <property type="entry name" value="UxaA_altronate/galactarate_dh"/>
</dbReference>
<dbReference type="SMART" id="SM00858">
    <property type="entry name" value="SAF"/>
    <property type="match status" value="1"/>
</dbReference>
<dbReference type="PANTHER" id="PTHR30536">
    <property type="entry name" value="ALTRONATE/GALACTARATE DEHYDRATASE"/>
    <property type="match status" value="1"/>
</dbReference>
<dbReference type="GO" id="GO:0019698">
    <property type="term" value="P:D-galacturonate catabolic process"/>
    <property type="evidence" value="ECO:0007669"/>
    <property type="project" value="TreeGrafter"/>
</dbReference>
<dbReference type="AlphaFoldDB" id="A0A0U2W807"/>
<sequence length="105" mass="11467">MEPTQAKYKVIMMKPQDNVAVALENVPAGALLQVTCQDKTFEVELRQAIEFGHKFAVLPISSGQDILKYGEVIGVAVKDIQAGEHVHVHNLEGKRGRGDKLGQST</sequence>
<organism evidence="1 2">
    <name type="scientific">Paenibacillus naphthalenovorans</name>
    <dbReference type="NCBI Taxonomy" id="162209"/>
    <lineage>
        <taxon>Bacteria</taxon>
        <taxon>Bacillati</taxon>
        <taxon>Bacillota</taxon>
        <taxon>Bacilli</taxon>
        <taxon>Bacillales</taxon>
        <taxon>Paenibacillaceae</taxon>
        <taxon>Paenibacillus</taxon>
    </lineage>
</organism>
<evidence type="ECO:0000313" key="2">
    <source>
        <dbReference type="Proteomes" id="UP000061660"/>
    </source>
</evidence>
<evidence type="ECO:0000313" key="1">
    <source>
        <dbReference type="EMBL" id="ALS24660.1"/>
    </source>
</evidence>
<dbReference type="PANTHER" id="PTHR30536:SF5">
    <property type="entry name" value="ALTRONATE DEHYDRATASE"/>
    <property type="match status" value="1"/>
</dbReference>
<protein>
    <submittedName>
        <fullName evidence="1">SAF domain-containing protein</fullName>
    </submittedName>
</protein>
<dbReference type="OrthoDB" id="9804574at2"/>
<dbReference type="InterPro" id="IPR044144">
    <property type="entry name" value="SAF_UxaA/GarD"/>
</dbReference>
<gene>
    <name evidence="1" type="ORF">IJ22_43740</name>
</gene>
<dbReference type="EMBL" id="CP013652">
    <property type="protein sequence ID" value="ALS24660.1"/>
    <property type="molecule type" value="Genomic_DNA"/>
</dbReference>
<accession>A0A0U2W807</accession>
<keyword evidence="2" id="KW-1185">Reference proteome</keyword>
<dbReference type="STRING" id="162209.IJ22_43740"/>
<dbReference type="CDD" id="cd11613">
    <property type="entry name" value="SAF_AH_GD"/>
    <property type="match status" value="1"/>
</dbReference>